<organism evidence="2 3">
    <name type="scientific">Actinomadura barringtoniae</name>
    <dbReference type="NCBI Taxonomy" id="1427535"/>
    <lineage>
        <taxon>Bacteria</taxon>
        <taxon>Bacillati</taxon>
        <taxon>Actinomycetota</taxon>
        <taxon>Actinomycetes</taxon>
        <taxon>Streptosporangiales</taxon>
        <taxon>Thermomonosporaceae</taxon>
        <taxon>Actinomadura</taxon>
    </lineage>
</organism>
<gene>
    <name evidence="2" type="ORF">J4573_13335</name>
</gene>
<evidence type="ECO:0000313" key="2">
    <source>
        <dbReference type="EMBL" id="MBO2448081.1"/>
    </source>
</evidence>
<evidence type="ECO:0000313" key="3">
    <source>
        <dbReference type="Proteomes" id="UP000669179"/>
    </source>
</evidence>
<dbReference type="AlphaFoldDB" id="A0A939PGI9"/>
<dbReference type="SUPFAM" id="SSF47090">
    <property type="entry name" value="PGBD-like"/>
    <property type="match status" value="1"/>
</dbReference>
<proteinExistence type="predicted"/>
<sequence length="275" mass="28489">MAPALAISAAAAITATAVPAMAAPTAAAAKLPSVNYDATLLASQLDPGRPGTGTTSGAKASVLLVEKALYAKHLLAKKYVDGSFGSSTVKAMTTYQKKLGYTGCSANGIPGPTSLAKLGAGRFTVTNKISVGSTNSSYGGKRVNTRSKKMLAAADAKYAGRITLTQGEYHKGVGASAGTHDCGGAVDININGVSTTNRWKMVKALRSVGFAAWLRTPAQGFAYHIHAVAINDADLAPAAQPQVWDYYRGRNGLASHGADNTPKAYRAPFRTFEHK</sequence>
<protein>
    <submittedName>
        <fullName evidence="2">Peptidoglycan-binding protein</fullName>
    </submittedName>
</protein>
<feature type="signal peptide" evidence="1">
    <location>
        <begin position="1"/>
        <end position="22"/>
    </location>
</feature>
<dbReference type="Gene3D" id="1.10.101.10">
    <property type="entry name" value="PGBD-like superfamily/PGBD"/>
    <property type="match status" value="1"/>
</dbReference>
<dbReference type="Proteomes" id="UP000669179">
    <property type="component" value="Unassembled WGS sequence"/>
</dbReference>
<reference evidence="2" key="1">
    <citation type="submission" date="2021-03" db="EMBL/GenBank/DDBJ databases">
        <authorList>
            <person name="Kanchanasin P."/>
            <person name="Saeng-In P."/>
            <person name="Phongsopitanun W."/>
            <person name="Yuki M."/>
            <person name="Kudo T."/>
            <person name="Ohkuma M."/>
            <person name="Tanasupawat S."/>
        </authorList>
    </citation>
    <scope>NUCLEOTIDE SEQUENCE</scope>
    <source>
        <strain evidence="2">GKU 128</strain>
    </source>
</reference>
<keyword evidence="3" id="KW-1185">Reference proteome</keyword>
<feature type="chain" id="PRO_5037004382" evidence="1">
    <location>
        <begin position="23"/>
        <end position="275"/>
    </location>
</feature>
<dbReference type="EMBL" id="JAGEOJ010000005">
    <property type="protein sequence ID" value="MBO2448081.1"/>
    <property type="molecule type" value="Genomic_DNA"/>
</dbReference>
<evidence type="ECO:0000256" key="1">
    <source>
        <dbReference type="SAM" id="SignalP"/>
    </source>
</evidence>
<keyword evidence="1" id="KW-0732">Signal</keyword>
<dbReference type="InterPro" id="IPR036365">
    <property type="entry name" value="PGBD-like_sf"/>
</dbReference>
<name>A0A939PGI9_9ACTN</name>
<accession>A0A939PGI9</accession>
<comment type="caution">
    <text evidence="2">The sequence shown here is derived from an EMBL/GenBank/DDBJ whole genome shotgun (WGS) entry which is preliminary data.</text>
</comment>
<dbReference type="InterPro" id="IPR036366">
    <property type="entry name" value="PGBDSf"/>
</dbReference>